<reference evidence="13 14" key="1">
    <citation type="submission" date="2023-02" db="EMBL/GenBank/DDBJ databases">
        <title>Bacterial whole genome sequence for Curvibacter sp. HBC28.</title>
        <authorList>
            <person name="Le V."/>
            <person name="Ko S.-R."/>
            <person name="Ahn C.-Y."/>
            <person name="Oh H.-M."/>
        </authorList>
    </citation>
    <scope>NUCLEOTIDE SEQUENCE [LARGE SCALE GENOMIC DNA]</scope>
    <source>
        <strain evidence="13 14">HBC28</strain>
    </source>
</reference>
<dbReference type="RefSeq" id="WP_273926033.1">
    <property type="nucleotide sequence ID" value="NZ_JAQSIO010000002.1"/>
</dbReference>
<dbReference type="SUPFAM" id="SSF81660">
    <property type="entry name" value="Metal cation-transporting ATPase, ATP-binding domain N"/>
    <property type="match status" value="1"/>
</dbReference>
<comment type="subcellular location">
    <subcellularLocation>
        <location evidence="1">Membrane</location>
        <topology evidence="1">Multi-pass membrane protein</topology>
    </subcellularLocation>
</comment>
<dbReference type="InterPro" id="IPR001757">
    <property type="entry name" value="P_typ_ATPase"/>
</dbReference>
<dbReference type="Gene3D" id="3.40.1110.10">
    <property type="entry name" value="Calcium-transporting ATPase, cytoplasmic domain N"/>
    <property type="match status" value="2"/>
</dbReference>
<accession>A0ABT5MDF9</accession>
<evidence type="ECO:0000259" key="11">
    <source>
        <dbReference type="Pfam" id="PF00689"/>
    </source>
</evidence>
<keyword evidence="14" id="KW-1185">Reference proteome</keyword>
<dbReference type="InterPro" id="IPR036412">
    <property type="entry name" value="HAD-like_sf"/>
</dbReference>
<dbReference type="PRINTS" id="PR00120">
    <property type="entry name" value="HATPASE"/>
</dbReference>
<evidence type="ECO:0000256" key="9">
    <source>
        <dbReference type="SAM" id="Phobius"/>
    </source>
</evidence>
<feature type="transmembrane region" description="Helical" evidence="9">
    <location>
        <begin position="630"/>
        <end position="651"/>
    </location>
</feature>
<dbReference type="NCBIfam" id="TIGR01494">
    <property type="entry name" value="ATPase_P-type"/>
    <property type="match status" value="2"/>
</dbReference>
<dbReference type="Pfam" id="PF00122">
    <property type="entry name" value="E1-E2_ATPase"/>
    <property type="match status" value="1"/>
</dbReference>
<feature type="domain" description="P-type ATPase A" evidence="10">
    <location>
        <begin position="96"/>
        <end position="198"/>
    </location>
</feature>
<dbReference type="SFLD" id="SFLDG00002">
    <property type="entry name" value="C1.7:_P-type_atpase_like"/>
    <property type="match status" value="1"/>
</dbReference>
<dbReference type="InterPro" id="IPR006068">
    <property type="entry name" value="ATPase_P-typ_cation-transptr_C"/>
</dbReference>
<feature type="transmembrane region" description="Helical" evidence="9">
    <location>
        <begin position="773"/>
        <end position="797"/>
    </location>
</feature>
<sequence length="831" mass="88455">MPDTPPSGLDAATAARRLREDGPNELATSQRRPLRALVGEVVREPMFLLMLGSGGIYLAMGDARQALILLGFVLIIMAVTVLQERRTDGALAELRELSSPRALVLRGGVSQRIPGREVVRDDVLLLAEGDRVPADGQLLQAHELSTDESLLTGESEPVPKQAPLGLVLAGTLVLSGQGLVRVTAVGAHTEMGRIGQSLDEVSLQPSPLRQEMARLTQRLVFFALAVCALLVGLLWALRGDALAAVLAGITLAMGLLPQELPVILIVFLALAARRLGRQQVLTRRLSAIETLGQTTVLCVDKTGTLTRNRMAVHTLVAAGAEQAVGDLAPGALPEAFHRLLEYAVLASEIAPHDPMEQALQRLAAQQLAGSEHLHPEWQLAREYELSPELMAMSHLWRGASPQQDVVSTKGAPEAVVDLCHLPPDQAQQVLQQAAALADRGLRVLGVAQARHPRHQDWPAQQHDFDFEWLGLVGLADPLRPEVPAAMAQCQRAGIRVVMITGDHPRTALAVAAQAGIPGGQALTGDDLAALPPGEWATHLASVQVFARVKPQQKLALVQALQAQGEVVAMTGDGVNDAPALKAAHIGIAMGQRGTDVAREAASLVLLQDDFQAIVTAIERGRRTFANLRQAMVYTLAVHLPIIGLALLPALLGWPLVLTPLHIAFLELVIDPACSLVFEAESGRTGLMAQPPRRRTEALLSAHAVRLSLLQGCWMTGLVLAWYGGLTWLGWGAATASTAGFMALVAGNAALILPCRSPTGRWRDLFQGLPRLSAGVLLGTLLALGLVTTVPGLARAFGFAPLPWALGAGVMFSALASLVVFQLNKRWLQPAT</sequence>
<dbReference type="Pfam" id="PF00690">
    <property type="entry name" value="Cation_ATPase_N"/>
    <property type="match status" value="1"/>
</dbReference>
<dbReference type="InterPro" id="IPR008250">
    <property type="entry name" value="ATPase_P-typ_transduc_dom_A_sf"/>
</dbReference>
<evidence type="ECO:0000259" key="10">
    <source>
        <dbReference type="Pfam" id="PF00122"/>
    </source>
</evidence>
<evidence type="ECO:0000256" key="7">
    <source>
        <dbReference type="ARBA" id="ARBA00022989"/>
    </source>
</evidence>
<protein>
    <submittedName>
        <fullName evidence="13">Cation-translocating P-type ATPase</fullName>
    </submittedName>
</protein>
<dbReference type="Pfam" id="PF00689">
    <property type="entry name" value="Cation_ATPase_C"/>
    <property type="match status" value="1"/>
</dbReference>
<evidence type="ECO:0000256" key="5">
    <source>
        <dbReference type="ARBA" id="ARBA00022840"/>
    </source>
</evidence>
<feature type="transmembrane region" description="Helical" evidence="9">
    <location>
        <begin position="219"/>
        <end position="237"/>
    </location>
</feature>
<dbReference type="PANTHER" id="PTHR43294:SF20">
    <property type="entry name" value="P-TYPE ATPASE"/>
    <property type="match status" value="1"/>
</dbReference>
<feature type="transmembrane region" description="Helical" evidence="9">
    <location>
        <begin position="728"/>
        <end position="752"/>
    </location>
</feature>
<evidence type="ECO:0000256" key="1">
    <source>
        <dbReference type="ARBA" id="ARBA00004141"/>
    </source>
</evidence>
<dbReference type="Proteomes" id="UP001528672">
    <property type="component" value="Unassembled WGS sequence"/>
</dbReference>
<keyword evidence="4" id="KW-0547">Nucleotide-binding</keyword>
<dbReference type="InterPro" id="IPR018303">
    <property type="entry name" value="ATPase_P-typ_P_site"/>
</dbReference>
<comment type="caution">
    <text evidence="13">The sequence shown here is derived from an EMBL/GenBank/DDBJ whole genome shotgun (WGS) entry which is preliminary data.</text>
</comment>
<evidence type="ECO:0000256" key="6">
    <source>
        <dbReference type="ARBA" id="ARBA00022967"/>
    </source>
</evidence>
<dbReference type="PANTHER" id="PTHR43294">
    <property type="entry name" value="SODIUM/POTASSIUM-TRANSPORTING ATPASE SUBUNIT ALPHA"/>
    <property type="match status" value="1"/>
</dbReference>
<dbReference type="InterPro" id="IPR023299">
    <property type="entry name" value="ATPase_P-typ_cyto_dom_N"/>
</dbReference>
<feature type="transmembrane region" description="Helical" evidence="9">
    <location>
        <begin position="803"/>
        <end position="822"/>
    </location>
</feature>
<evidence type="ECO:0000256" key="3">
    <source>
        <dbReference type="ARBA" id="ARBA00022692"/>
    </source>
</evidence>
<keyword evidence="8 9" id="KW-0472">Membrane</keyword>
<dbReference type="SFLD" id="SFLDS00003">
    <property type="entry name" value="Haloacid_Dehalogenase"/>
    <property type="match status" value="1"/>
</dbReference>
<evidence type="ECO:0000256" key="2">
    <source>
        <dbReference type="ARBA" id="ARBA00005675"/>
    </source>
</evidence>
<proteinExistence type="inferred from homology"/>
<dbReference type="InterPro" id="IPR044492">
    <property type="entry name" value="P_typ_ATPase_HD_dom"/>
</dbReference>
<dbReference type="PROSITE" id="PS00154">
    <property type="entry name" value="ATPASE_E1_E2"/>
    <property type="match status" value="1"/>
</dbReference>
<keyword evidence="3 9" id="KW-0812">Transmembrane</keyword>
<dbReference type="SUPFAM" id="SSF81665">
    <property type="entry name" value="Calcium ATPase, transmembrane domain M"/>
    <property type="match status" value="1"/>
</dbReference>
<keyword evidence="7 9" id="KW-1133">Transmembrane helix</keyword>
<dbReference type="InterPro" id="IPR023214">
    <property type="entry name" value="HAD_sf"/>
</dbReference>
<dbReference type="InterPro" id="IPR004014">
    <property type="entry name" value="ATPase_P-typ_cation-transptr_N"/>
</dbReference>
<dbReference type="SUPFAM" id="SSF81653">
    <property type="entry name" value="Calcium ATPase, transduction domain A"/>
    <property type="match status" value="1"/>
</dbReference>
<organism evidence="13 14">
    <name type="scientific">Curvibacter microcysteis</name>
    <dbReference type="NCBI Taxonomy" id="3026419"/>
    <lineage>
        <taxon>Bacteria</taxon>
        <taxon>Pseudomonadati</taxon>
        <taxon>Pseudomonadota</taxon>
        <taxon>Betaproteobacteria</taxon>
        <taxon>Burkholderiales</taxon>
        <taxon>Comamonadaceae</taxon>
        <taxon>Curvibacter</taxon>
    </lineage>
</organism>
<keyword evidence="5" id="KW-0067">ATP-binding</keyword>
<feature type="transmembrane region" description="Helical" evidence="9">
    <location>
        <begin position="66"/>
        <end position="82"/>
    </location>
</feature>
<dbReference type="SUPFAM" id="SSF56784">
    <property type="entry name" value="HAD-like"/>
    <property type="match status" value="1"/>
</dbReference>
<evidence type="ECO:0000256" key="4">
    <source>
        <dbReference type="ARBA" id="ARBA00022741"/>
    </source>
</evidence>
<evidence type="ECO:0000256" key="8">
    <source>
        <dbReference type="ARBA" id="ARBA00023136"/>
    </source>
</evidence>
<feature type="domain" description="Cation-transporting P-type ATPase N-terminal" evidence="12">
    <location>
        <begin position="4"/>
        <end position="56"/>
    </location>
</feature>
<dbReference type="Gene3D" id="3.40.50.1000">
    <property type="entry name" value="HAD superfamily/HAD-like"/>
    <property type="match status" value="3"/>
</dbReference>
<name>A0ABT5MDF9_9BURK</name>
<keyword evidence="6" id="KW-1278">Translocase</keyword>
<evidence type="ECO:0000259" key="12">
    <source>
        <dbReference type="Pfam" id="PF00690"/>
    </source>
</evidence>
<comment type="similarity">
    <text evidence="2">Belongs to the cation transport ATPase (P-type) (TC 3.A.3) family. Type IIA subfamily.</text>
</comment>
<dbReference type="Gene3D" id="1.20.1110.10">
    <property type="entry name" value="Calcium-transporting ATPase, transmembrane domain"/>
    <property type="match status" value="2"/>
</dbReference>
<evidence type="ECO:0000313" key="13">
    <source>
        <dbReference type="EMBL" id="MDD0814420.1"/>
    </source>
</evidence>
<gene>
    <name evidence="13" type="ORF">PSQ39_07240</name>
</gene>
<dbReference type="Gene3D" id="2.70.150.10">
    <property type="entry name" value="Calcium-transporting ATPase, cytoplasmic transduction domain A"/>
    <property type="match status" value="1"/>
</dbReference>
<feature type="transmembrane region" description="Helical" evidence="9">
    <location>
        <begin position="243"/>
        <end position="271"/>
    </location>
</feature>
<dbReference type="EMBL" id="JAQSIO010000002">
    <property type="protein sequence ID" value="MDD0814420.1"/>
    <property type="molecule type" value="Genomic_DNA"/>
</dbReference>
<dbReference type="SFLD" id="SFLDF00027">
    <property type="entry name" value="p-type_atpase"/>
    <property type="match status" value="1"/>
</dbReference>
<dbReference type="PRINTS" id="PR00119">
    <property type="entry name" value="CATATPASE"/>
</dbReference>
<evidence type="ECO:0000313" key="14">
    <source>
        <dbReference type="Proteomes" id="UP001528672"/>
    </source>
</evidence>
<dbReference type="Pfam" id="PF00702">
    <property type="entry name" value="Hydrolase"/>
    <property type="match status" value="1"/>
</dbReference>
<dbReference type="InterPro" id="IPR023298">
    <property type="entry name" value="ATPase_P-typ_TM_dom_sf"/>
</dbReference>
<dbReference type="InterPro" id="IPR050510">
    <property type="entry name" value="Cation_transp_ATPase_P-type"/>
</dbReference>
<dbReference type="InterPro" id="IPR059000">
    <property type="entry name" value="ATPase_P-type_domA"/>
</dbReference>
<feature type="domain" description="Cation-transporting P-type ATPase C-terminal" evidence="11">
    <location>
        <begin position="654"/>
        <end position="825"/>
    </location>
</feature>